<protein>
    <recommendedName>
        <fullName evidence="3">Cystatin domain-containing protein</fullName>
    </recommendedName>
</protein>
<dbReference type="Gene3D" id="3.10.450.10">
    <property type="match status" value="1"/>
</dbReference>
<proteinExistence type="predicted"/>
<name>A0A7S2HK36_9STRA</name>
<organism evidence="2">
    <name type="scientific">Helicotheca tamesis</name>
    <dbReference type="NCBI Taxonomy" id="374047"/>
    <lineage>
        <taxon>Eukaryota</taxon>
        <taxon>Sar</taxon>
        <taxon>Stramenopiles</taxon>
        <taxon>Ochrophyta</taxon>
        <taxon>Bacillariophyta</taxon>
        <taxon>Mediophyceae</taxon>
        <taxon>Lithodesmiophycidae</taxon>
        <taxon>Lithodesmiales</taxon>
        <taxon>Lithodesmiaceae</taxon>
        <taxon>Helicotheca</taxon>
    </lineage>
</organism>
<feature type="signal peptide" evidence="1">
    <location>
        <begin position="1"/>
        <end position="27"/>
    </location>
</feature>
<feature type="chain" id="PRO_5030692360" description="Cystatin domain-containing protein" evidence="1">
    <location>
        <begin position="28"/>
        <end position="196"/>
    </location>
</feature>
<evidence type="ECO:0008006" key="3">
    <source>
        <dbReference type="Google" id="ProtNLM"/>
    </source>
</evidence>
<evidence type="ECO:0000256" key="1">
    <source>
        <dbReference type="SAM" id="SignalP"/>
    </source>
</evidence>
<accession>A0A7S2HK36</accession>
<evidence type="ECO:0000313" key="2">
    <source>
        <dbReference type="EMBL" id="CAD9493198.1"/>
    </source>
</evidence>
<reference evidence="2" key="1">
    <citation type="submission" date="2021-01" db="EMBL/GenBank/DDBJ databases">
        <authorList>
            <person name="Corre E."/>
            <person name="Pelletier E."/>
            <person name="Niang G."/>
            <person name="Scheremetjew M."/>
            <person name="Finn R."/>
            <person name="Kale V."/>
            <person name="Holt S."/>
            <person name="Cochrane G."/>
            <person name="Meng A."/>
            <person name="Brown T."/>
            <person name="Cohen L."/>
        </authorList>
    </citation>
    <scope>NUCLEOTIDE SEQUENCE</scope>
    <source>
        <strain evidence="2">CCMP826</strain>
    </source>
</reference>
<dbReference type="InterPro" id="IPR000010">
    <property type="entry name" value="Cystatin_dom"/>
</dbReference>
<dbReference type="GO" id="GO:0004869">
    <property type="term" value="F:cysteine-type endopeptidase inhibitor activity"/>
    <property type="evidence" value="ECO:0007669"/>
    <property type="project" value="InterPro"/>
</dbReference>
<dbReference type="CDD" id="cd00042">
    <property type="entry name" value="CY"/>
    <property type="match status" value="1"/>
</dbReference>
<dbReference type="InterPro" id="IPR046350">
    <property type="entry name" value="Cystatin_sf"/>
</dbReference>
<dbReference type="SUPFAM" id="SSF54403">
    <property type="entry name" value="Cystatin/monellin"/>
    <property type="match status" value="1"/>
</dbReference>
<dbReference type="AlphaFoldDB" id="A0A7S2HK36"/>
<keyword evidence="1" id="KW-0732">Signal</keyword>
<dbReference type="EMBL" id="HBGV01009831">
    <property type="protein sequence ID" value="CAD9493198.1"/>
    <property type="molecule type" value="Transcribed_RNA"/>
</dbReference>
<sequence>MKNPSIILLALCLNPLLLFTSTPLAEARSLAIVGGYEEVDAEDEELLDAADFVLTAMFSGYSDRSYSFSTLLLGENNEGVGDDKLIAKVVEAQSQVVAGMNYMMTLGMFKDGDCLGAFKVTVYDQFGDMSVTNWGDEVSCEDIQDITELYSFNFDTSEKDTNEQSNNPSSRGNINGSLLLSSLLDVAIIFILTIML</sequence>
<gene>
    <name evidence="2" type="ORF">HTAM1171_LOCUS6089</name>
</gene>